<evidence type="ECO:0000313" key="1">
    <source>
        <dbReference type="EMBL" id="CAD0005601.1"/>
    </source>
</evidence>
<evidence type="ECO:0000313" key="2">
    <source>
        <dbReference type="Proteomes" id="UP000530060"/>
    </source>
</evidence>
<organism evidence="1 2">
    <name type="scientific">Flavobacterium salmonis</name>
    <dbReference type="NCBI Taxonomy" id="2654844"/>
    <lineage>
        <taxon>Bacteria</taxon>
        <taxon>Pseudomonadati</taxon>
        <taxon>Bacteroidota</taxon>
        <taxon>Flavobacteriia</taxon>
        <taxon>Flavobacteriales</taxon>
        <taxon>Flavobacteriaceae</taxon>
        <taxon>Flavobacterium</taxon>
    </lineage>
</organism>
<accession>A0A6V6Z1K0</accession>
<sequence length="368" mass="42798">MNIESLLNKINLFKEFVIESGLKRDLQDYINAIAQPQNRNLVFMKGLSENLKNYFFQIENNSIDSELQIILKDTKPFTTIAVLDEIEQINEDPEILPEDYFQKFYNLLERINQLIISNEEEIKTIETIFKKYIKSNEDSIIGEQALVSLVFKDLQSTGNLKEFSKVLNRWNRTLLIYHTLLKSESPEEISLVEIQNGSIDVIFNIDFDIALDLTELIKLGLKVYGAYLLYKSKTAREIIESYAGNLKLIKSEKDREILMLDNIKDSIKLKILEQHKDKLLLDKNIEKAGAEKKADEISRIITDHIVKGNEVKLLNASKANEEEDKIISSELRESTAIVRERFKELDIQDKQLLIEKYYIKADENEDQK</sequence>
<keyword evidence="2" id="KW-1185">Reference proteome</keyword>
<dbReference type="Proteomes" id="UP000530060">
    <property type="component" value="Unassembled WGS sequence"/>
</dbReference>
<name>A0A6V6Z1K0_9FLAO</name>
<dbReference type="AlphaFoldDB" id="A0A6V6Z1K0"/>
<protein>
    <submittedName>
        <fullName evidence="1">Uncharacterized protein</fullName>
    </submittedName>
</protein>
<gene>
    <name evidence="1" type="ORF">FLAT13_02870</name>
</gene>
<dbReference type="EMBL" id="CAIJDP010000071">
    <property type="protein sequence ID" value="CAD0005601.1"/>
    <property type="molecule type" value="Genomic_DNA"/>
</dbReference>
<reference evidence="1 2" key="1">
    <citation type="submission" date="2020-06" db="EMBL/GenBank/DDBJ databases">
        <authorList>
            <person name="Criscuolo A."/>
        </authorList>
    </citation>
    <scope>NUCLEOTIDE SEQUENCE [LARGE SCALE GENOMIC DNA]</scope>
    <source>
        <strain evidence="2">CIP 111411</strain>
    </source>
</reference>
<proteinExistence type="predicted"/>
<dbReference type="RefSeq" id="WP_180909334.1">
    <property type="nucleotide sequence ID" value="NZ_CAIJDP010000071.1"/>
</dbReference>
<comment type="caution">
    <text evidence="1">The sequence shown here is derived from an EMBL/GenBank/DDBJ whole genome shotgun (WGS) entry which is preliminary data.</text>
</comment>